<feature type="region of interest" description="Disordered" evidence="1">
    <location>
        <begin position="42"/>
        <end position="89"/>
    </location>
</feature>
<keyword evidence="2" id="KW-0472">Membrane</keyword>
<name>A0ABQ2JRS7_9SPHN</name>
<protein>
    <recommendedName>
        <fullName evidence="5">Cell division protein ZipA</fullName>
    </recommendedName>
</protein>
<evidence type="ECO:0000256" key="1">
    <source>
        <dbReference type="SAM" id="MobiDB-lite"/>
    </source>
</evidence>
<accession>A0ABQ2JRS7</accession>
<feature type="compositionally biased region" description="Low complexity" evidence="1">
    <location>
        <begin position="48"/>
        <end position="57"/>
    </location>
</feature>
<dbReference type="EMBL" id="BMLK01000012">
    <property type="protein sequence ID" value="GGN53162.1"/>
    <property type="molecule type" value="Genomic_DNA"/>
</dbReference>
<keyword evidence="4" id="KW-1185">Reference proteome</keyword>
<organism evidence="3 4">
    <name type="scientific">Novosphingobium indicum</name>
    <dbReference type="NCBI Taxonomy" id="462949"/>
    <lineage>
        <taxon>Bacteria</taxon>
        <taxon>Pseudomonadati</taxon>
        <taxon>Pseudomonadota</taxon>
        <taxon>Alphaproteobacteria</taxon>
        <taxon>Sphingomonadales</taxon>
        <taxon>Sphingomonadaceae</taxon>
        <taxon>Novosphingobium</taxon>
    </lineage>
</organism>
<gene>
    <name evidence="3" type="ORF">GCM10011349_27540</name>
</gene>
<comment type="caution">
    <text evidence="3">The sequence shown here is derived from an EMBL/GenBank/DDBJ whole genome shotgun (WGS) entry which is preliminary data.</text>
</comment>
<reference evidence="4" key="1">
    <citation type="journal article" date="2019" name="Int. J. Syst. Evol. Microbiol.">
        <title>The Global Catalogue of Microorganisms (GCM) 10K type strain sequencing project: providing services to taxonomists for standard genome sequencing and annotation.</title>
        <authorList>
            <consortium name="The Broad Institute Genomics Platform"/>
            <consortium name="The Broad Institute Genome Sequencing Center for Infectious Disease"/>
            <person name="Wu L."/>
            <person name="Ma J."/>
        </authorList>
    </citation>
    <scope>NUCLEOTIDE SEQUENCE [LARGE SCALE GENOMIC DNA]</scope>
    <source>
        <strain evidence="4">CGMCC 1.6784</strain>
    </source>
</reference>
<evidence type="ECO:0000256" key="2">
    <source>
        <dbReference type="SAM" id="Phobius"/>
    </source>
</evidence>
<evidence type="ECO:0000313" key="3">
    <source>
        <dbReference type="EMBL" id="GGN53162.1"/>
    </source>
</evidence>
<keyword evidence="2" id="KW-0812">Transmembrane</keyword>
<evidence type="ECO:0000313" key="4">
    <source>
        <dbReference type="Proteomes" id="UP000605099"/>
    </source>
</evidence>
<sequence length="264" mass="28059">METVQAAANEGNAPAWWWVIPLALLALIAGFLMLRRRKAAAPSPSEDTPLAETAEPDTPAPEVPTAPVPAPKAAPQPVPPPVPAMATSRASGQIDFQPAVLRLSLFYATLQFHLRLTANTEFPSGKLLADMISAHGSLSQEIQLSPHPDAMQVVGQFPQLAPGQMFDIKGELQLPLNAIRAVHQGNAQLMVPLVRLALLGDNEPHLPHLELGCVFTIGLPGSGPALSPLRVDTGPRDFTGLIAREIESARRTTLLGLDHARAAS</sequence>
<feature type="transmembrane region" description="Helical" evidence="2">
    <location>
        <begin position="15"/>
        <end position="34"/>
    </location>
</feature>
<feature type="compositionally biased region" description="Pro residues" evidence="1">
    <location>
        <begin position="58"/>
        <end position="83"/>
    </location>
</feature>
<keyword evidence="2" id="KW-1133">Transmembrane helix</keyword>
<proteinExistence type="predicted"/>
<evidence type="ECO:0008006" key="5">
    <source>
        <dbReference type="Google" id="ProtNLM"/>
    </source>
</evidence>
<dbReference type="Proteomes" id="UP000605099">
    <property type="component" value="Unassembled WGS sequence"/>
</dbReference>